<dbReference type="Proteomes" id="UP000054686">
    <property type="component" value="Unassembled WGS sequence"/>
</dbReference>
<comment type="caution">
    <text evidence="5">The sequence shown here is derived from an EMBL/GenBank/DDBJ whole genome shotgun (WGS) entry which is preliminary data.</text>
</comment>
<proteinExistence type="inferred from homology"/>
<dbReference type="AlphaFoldDB" id="A0A0V8RSH8"/>
<gene>
    <name evidence="5" type="ORF">APY09_06225</name>
</gene>
<keyword evidence="5" id="KW-0413">Isomerase</keyword>
<dbReference type="GO" id="GO:0016853">
    <property type="term" value="F:isomerase activity"/>
    <property type="evidence" value="ECO:0007669"/>
    <property type="project" value="UniProtKB-KW"/>
</dbReference>
<dbReference type="EMBL" id="LLVT01000002">
    <property type="protein sequence ID" value="KSW11062.1"/>
    <property type="molecule type" value="Genomic_DNA"/>
</dbReference>
<sequence>MRIARFSDGTNPVYGALEEGSTRIVGLKGDPLFSPVEPSGQIYELDEVRLLSPVIPRSKVVGIGDNYSDTPIPADERPEPPIFLKANTSVVGPDDPIAIPSWSNAVAFEGELAIVIKSLAKDVSVEDAPQMILGYTIANDATARDAMTGGPWSRGKSFDSACPLGPWITVDPALDVTNLAIRSYLNGEIAQDSSTAHMIWNPFELVSYVSHQMTLLPGDVIATGAPAGAEIVHAGDRVEIEIEGIGSLTNPVVRA</sequence>
<dbReference type="InterPro" id="IPR011234">
    <property type="entry name" value="Fumarylacetoacetase-like_C"/>
</dbReference>
<organism evidence="5 6">
    <name type="scientific">Schaalia odontolytica</name>
    <dbReference type="NCBI Taxonomy" id="1660"/>
    <lineage>
        <taxon>Bacteria</taxon>
        <taxon>Bacillati</taxon>
        <taxon>Actinomycetota</taxon>
        <taxon>Actinomycetes</taxon>
        <taxon>Actinomycetales</taxon>
        <taxon>Actinomycetaceae</taxon>
        <taxon>Schaalia</taxon>
    </lineage>
</organism>
<protein>
    <submittedName>
        <fullName evidence="5">2-hydroxyhepta-2,4-diene-1,7-dioate isomerase</fullName>
    </submittedName>
</protein>
<dbReference type="GO" id="GO:0044281">
    <property type="term" value="P:small molecule metabolic process"/>
    <property type="evidence" value="ECO:0007669"/>
    <property type="project" value="UniProtKB-ARBA"/>
</dbReference>
<reference evidence="5 6" key="1">
    <citation type="submission" date="2015-10" db="EMBL/GenBank/DDBJ databases">
        <title>Draft Genome of Actinomyces odontolyticus subsp. actinosynbacter strain XH001.</title>
        <authorList>
            <person name="Mclean J.S."/>
            <person name="He X."/>
        </authorList>
    </citation>
    <scope>NUCLEOTIDE SEQUENCE [LARGE SCALE GENOMIC DNA]</scope>
    <source>
        <strain evidence="5 6">XH001</strain>
    </source>
</reference>
<dbReference type="Pfam" id="PF10370">
    <property type="entry name" value="Rv2993c-like_N"/>
    <property type="match status" value="1"/>
</dbReference>
<evidence type="ECO:0000313" key="6">
    <source>
        <dbReference type="Proteomes" id="UP000054686"/>
    </source>
</evidence>
<evidence type="ECO:0000256" key="2">
    <source>
        <dbReference type="ARBA" id="ARBA00022723"/>
    </source>
</evidence>
<dbReference type="Gene3D" id="2.30.30.370">
    <property type="entry name" value="FAH"/>
    <property type="match status" value="1"/>
</dbReference>
<comment type="similarity">
    <text evidence="1">Belongs to the FAH family.</text>
</comment>
<dbReference type="InterPro" id="IPR036663">
    <property type="entry name" value="Fumarylacetoacetase_C_sf"/>
</dbReference>
<evidence type="ECO:0000259" key="3">
    <source>
        <dbReference type="Pfam" id="PF01557"/>
    </source>
</evidence>
<feature type="domain" description="Rv2993c-like N-terminal" evidence="4">
    <location>
        <begin position="1"/>
        <end position="53"/>
    </location>
</feature>
<dbReference type="Pfam" id="PF01557">
    <property type="entry name" value="FAA_hydrolase"/>
    <property type="match status" value="1"/>
</dbReference>
<dbReference type="GO" id="GO:0046872">
    <property type="term" value="F:metal ion binding"/>
    <property type="evidence" value="ECO:0007669"/>
    <property type="project" value="UniProtKB-KW"/>
</dbReference>
<dbReference type="RefSeq" id="WP_060566781.1">
    <property type="nucleotide sequence ID" value="NZ_CP040006.1"/>
</dbReference>
<evidence type="ECO:0000313" key="5">
    <source>
        <dbReference type="EMBL" id="KSW11062.1"/>
    </source>
</evidence>
<dbReference type="SUPFAM" id="SSF56529">
    <property type="entry name" value="FAH"/>
    <property type="match status" value="1"/>
</dbReference>
<accession>A0A0V8RSH8</accession>
<dbReference type="InterPro" id="IPR018833">
    <property type="entry name" value="Rv2993c-like_N"/>
</dbReference>
<dbReference type="OrthoDB" id="9805307at2"/>
<feature type="domain" description="Fumarylacetoacetase-like C-terminal" evidence="3">
    <location>
        <begin position="65"/>
        <end position="253"/>
    </location>
</feature>
<dbReference type="PANTHER" id="PTHR42796:SF4">
    <property type="entry name" value="FUMARYLACETOACETATE HYDROLASE DOMAIN-CONTAINING PROTEIN 2A"/>
    <property type="match status" value="1"/>
</dbReference>
<dbReference type="PANTHER" id="PTHR42796">
    <property type="entry name" value="FUMARYLACETOACETATE HYDROLASE DOMAIN-CONTAINING PROTEIN 2A-RELATED"/>
    <property type="match status" value="1"/>
</dbReference>
<evidence type="ECO:0000256" key="1">
    <source>
        <dbReference type="ARBA" id="ARBA00010211"/>
    </source>
</evidence>
<keyword evidence="2" id="KW-0479">Metal-binding</keyword>
<evidence type="ECO:0000259" key="4">
    <source>
        <dbReference type="Pfam" id="PF10370"/>
    </source>
</evidence>
<dbReference type="Gene3D" id="3.90.850.10">
    <property type="entry name" value="Fumarylacetoacetase-like, C-terminal domain"/>
    <property type="match status" value="1"/>
</dbReference>
<name>A0A0V8RSH8_9ACTO</name>
<dbReference type="InterPro" id="IPR051121">
    <property type="entry name" value="FAH"/>
</dbReference>